<dbReference type="PANTHER" id="PTHR16230">
    <property type="entry name" value="CAPPUCCINO"/>
    <property type="match status" value="1"/>
</dbReference>
<keyword evidence="4" id="KW-1185">Reference proteome</keyword>
<evidence type="ECO:0008006" key="5">
    <source>
        <dbReference type="Google" id="ProtNLM"/>
    </source>
</evidence>
<feature type="compositionally biased region" description="Basic and acidic residues" evidence="2">
    <location>
        <begin position="225"/>
        <end position="243"/>
    </location>
</feature>
<reference evidence="4" key="1">
    <citation type="submission" date="2017-01" db="EMBL/GenBank/DDBJ databases">
        <title>Comparative genomics of anhydrobiosis in the tardigrade Hypsibius dujardini.</title>
        <authorList>
            <person name="Yoshida Y."/>
            <person name="Koutsovoulos G."/>
            <person name="Laetsch D."/>
            <person name="Stevens L."/>
            <person name="Kumar S."/>
            <person name="Horikawa D."/>
            <person name="Ishino K."/>
            <person name="Komine S."/>
            <person name="Tomita M."/>
            <person name="Blaxter M."/>
            <person name="Arakawa K."/>
        </authorList>
    </citation>
    <scope>NUCLEOTIDE SEQUENCE [LARGE SCALE GENOMIC DNA]</scope>
    <source>
        <strain evidence="4">Z151</strain>
    </source>
</reference>
<keyword evidence="1" id="KW-0175">Coiled coil</keyword>
<dbReference type="PANTHER" id="PTHR16230:SF3">
    <property type="entry name" value="BIOGENESIS OF LYSOSOMAL ORGANELLES COMPLEX-1, SUBUNIT 4, CAPPUCCINO"/>
    <property type="match status" value="1"/>
</dbReference>
<organism evidence="3 4">
    <name type="scientific">Hypsibius exemplaris</name>
    <name type="common">Freshwater tardigrade</name>
    <dbReference type="NCBI Taxonomy" id="2072580"/>
    <lineage>
        <taxon>Eukaryota</taxon>
        <taxon>Metazoa</taxon>
        <taxon>Ecdysozoa</taxon>
        <taxon>Tardigrada</taxon>
        <taxon>Eutardigrada</taxon>
        <taxon>Parachela</taxon>
        <taxon>Hypsibioidea</taxon>
        <taxon>Hypsibiidae</taxon>
        <taxon>Hypsibius</taxon>
    </lineage>
</organism>
<dbReference type="OrthoDB" id="2372305at2759"/>
<dbReference type="EMBL" id="MTYJ01000002">
    <property type="protein sequence ID" value="OQV25766.1"/>
    <property type="molecule type" value="Genomic_DNA"/>
</dbReference>
<accession>A0A1W0XE71</accession>
<feature type="region of interest" description="Disordered" evidence="2">
    <location>
        <begin position="216"/>
        <end position="243"/>
    </location>
</feature>
<evidence type="ECO:0000313" key="4">
    <source>
        <dbReference type="Proteomes" id="UP000192578"/>
    </source>
</evidence>
<evidence type="ECO:0000256" key="2">
    <source>
        <dbReference type="SAM" id="MobiDB-lite"/>
    </source>
</evidence>
<dbReference type="Proteomes" id="UP000192578">
    <property type="component" value="Unassembled WGS sequence"/>
</dbReference>
<name>A0A1W0XE71_HYPEX</name>
<proteinExistence type="predicted"/>
<gene>
    <name evidence="3" type="ORF">BV898_00692</name>
</gene>
<sequence>MFNEGNLAGDDDDDASGHIRLPFVNRSATNHHEQRGRFFFSKTPSTSSQSSSSAGLLDRLTKDVVDMYSEMTAQGPATSAERADLHLTQQLEGMERTADEMLEKLAEYCELLELLRNSTSVTLNQQLPKTFETIQQMHEIYRRIDQIEDVVRTAEGLTDGMENAVTRAENELTPKTSAVIKGFLRKMSPFVLPKSRDVSGWEHLEYYEAPVFSLESLRPSSPKTSKSDASDTKIAKEESSTEG</sequence>
<protein>
    <recommendedName>
        <fullName evidence="5">Biogenesis of lysosome-related organelles complex 1 subunit 4</fullName>
    </recommendedName>
</protein>
<evidence type="ECO:0000313" key="3">
    <source>
        <dbReference type="EMBL" id="OQV25766.1"/>
    </source>
</evidence>
<feature type="coiled-coil region" evidence="1">
    <location>
        <begin position="91"/>
        <end position="118"/>
    </location>
</feature>
<dbReference type="GO" id="GO:0031083">
    <property type="term" value="C:BLOC-1 complex"/>
    <property type="evidence" value="ECO:0007669"/>
    <property type="project" value="TreeGrafter"/>
</dbReference>
<evidence type="ECO:0000256" key="1">
    <source>
        <dbReference type="SAM" id="Coils"/>
    </source>
</evidence>
<comment type="caution">
    <text evidence="3">The sequence shown here is derived from an EMBL/GenBank/DDBJ whole genome shotgun (WGS) entry which is preliminary data.</text>
</comment>
<dbReference type="InterPro" id="IPR024857">
    <property type="entry name" value="Cappuccino"/>
</dbReference>
<dbReference type="AlphaFoldDB" id="A0A1W0XE71"/>